<evidence type="ECO:0000313" key="2">
    <source>
        <dbReference type="EMBL" id="KAF4977627.1"/>
    </source>
</evidence>
<dbReference type="Proteomes" id="UP000635477">
    <property type="component" value="Unassembled WGS sequence"/>
</dbReference>
<sequence>MSSLAKATFIVNINSIAINTLSALKTITRAAKRLKLSLPSLFNQGGYIYDSVCTDTPRRRNKLNSPYNYITQANIAITNTRIKEAVGTKGKNGFISEDNSENGSDGSRPSQTESQHKSHEDAQGQTKARIYDTQASAKGQDQGNTKDPTRAETQGNNLETKAQTHNNFNKTQSQTRDETLDDTDGGTFEFQPDTDAEGGTEAETHGENLDTKVQTHNEILGQTDDSILETQAGAEGQKHVNAKDRTKAKAYQHQTLHPSWGFRALDLETDSETESLADEEPSPSDRDNTTVPVKPVFEVPLKTRPRSPFLSPRSNNRFSQPPHGEPNTEYNNWDFSFREDTPTVFTSKADKPRTSLFRQGSSTTSRLHSPTEWSTRKTVIMAASTSSSENPSPTTHLPENSFSKAAYPGQTSPTKLPPTRPGLGTRIPSLPQVSRRSLPPPPSVTASISNIVKGVSNLVGFTGPEKNKPKALASQTTPNEASLSEPKASESQLTKSKGAETTIVNIPITDVVTDKTTSPKETIDLTAYNPIDIEHMIAHQTAPDHTQVNHAKVNVSQNSKSKEVEPKAYTVTATRLKADYTKAKDTQGAKTIRSKPPAVDPIKVTNQDREEIQRLLVERSE</sequence>
<feature type="compositionally biased region" description="Polar residues" evidence="1">
    <location>
        <begin position="397"/>
        <end position="414"/>
    </location>
</feature>
<feature type="region of interest" description="Disordered" evidence="1">
    <location>
        <begin position="462"/>
        <end position="497"/>
    </location>
</feature>
<dbReference type="EMBL" id="JABEYC010000427">
    <property type="protein sequence ID" value="KAF4977627.1"/>
    <property type="molecule type" value="Genomic_DNA"/>
</dbReference>
<evidence type="ECO:0000256" key="1">
    <source>
        <dbReference type="SAM" id="MobiDB-lite"/>
    </source>
</evidence>
<feature type="compositionally biased region" description="Low complexity" evidence="1">
    <location>
        <begin position="428"/>
        <end position="437"/>
    </location>
</feature>
<keyword evidence="3" id="KW-1185">Reference proteome</keyword>
<reference evidence="2" key="2">
    <citation type="submission" date="2020-05" db="EMBL/GenBank/DDBJ databases">
        <authorList>
            <person name="Kim H.-S."/>
            <person name="Proctor R.H."/>
            <person name="Brown D.W."/>
        </authorList>
    </citation>
    <scope>NUCLEOTIDE SEQUENCE</scope>
    <source>
        <strain evidence="2">NRRL 22465</strain>
    </source>
</reference>
<feature type="region of interest" description="Disordered" evidence="1">
    <location>
        <begin position="582"/>
        <end position="601"/>
    </location>
</feature>
<feature type="compositionally biased region" description="Polar residues" evidence="1">
    <location>
        <begin position="473"/>
        <end position="482"/>
    </location>
</feature>
<evidence type="ECO:0000313" key="3">
    <source>
        <dbReference type="Proteomes" id="UP000635477"/>
    </source>
</evidence>
<feature type="region of interest" description="Disordered" evidence="1">
    <location>
        <begin position="270"/>
        <end position="331"/>
    </location>
</feature>
<accession>A0A8H4UJS8</accession>
<feature type="compositionally biased region" description="Basic and acidic residues" evidence="1">
    <location>
        <begin position="202"/>
        <end position="211"/>
    </location>
</feature>
<feature type="compositionally biased region" description="Low complexity" evidence="1">
    <location>
        <begin position="384"/>
        <end position="395"/>
    </location>
</feature>
<feature type="compositionally biased region" description="Polar residues" evidence="1">
    <location>
        <begin position="133"/>
        <end position="174"/>
    </location>
</feature>
<feature type="region of interest" description="Disordered" evidence="1">
    <location>
        <begin position="89"/>
        <end position="211"/>
    </location>
</feature>
<feature type="compositionally biased region" description="Acidic residues" evidence="1">
    <location>
        <begin position="270"/>
        <end position="282"/>
    </location>
</feature>
<name>A0A8H4UJS8_9HYPO</name>
<comment type="caution">
    <text evidence="2">The sequence shown here is derived from an EMBL/GenBank/DDBJ whole genome shotgun (WGS) entry which is preliminary data.</text>
</comment>
<protein>
    <submittedName>
        <fullName evidence="2">Uncharacterized protein</fullName>
    </submittedName>
</protein>
<dbReference type="AlphaFoldDB" id="A0A8H4UJS8"/>
<proteinExistence type="predicted"/>
<organism evidence="2 3">
    <name type="scientific">Fusarium zealandicum</name>
    <dbReference type="NCBI Taxonomy" id="1053134"/>
    <lineage>
        <taxon>Eukaryota</taxon>
        <taxon>Fungi</taxon>
        <taxon>Dikarya</taxon>
        <taxon>Ascomycota</taxon>
        <taxon>Pezizomycotina</taxon>
        <taxon>Sordariomycetes</taxon>
        <taxon>Hypocreomycetidae</taxon>
        <taxon>Hypocreales</taxon>
        <taxon>Nectriaceae</taxon>
        <taxon>Fusarium</taxon>
        <taxon>Fusarium staphyleae species complex</taxon>
    </lineage>
</organism>
<feature type="compositionally biased region" description="Polar residues" evidence="1">
    <location>
        <begin position="101"/>
        <end position="113"/>
    </location>
</feature>
<reference evidence="2" key="1">
    <citation type="journal article" date="2020" name="BMC Genomics">
        <title>Correction to: Identification and distribution of gene clusters required for synthesis of sphingolipid metabolism inhibitors in diverse species of the filamentous fungus Fusarium.</title>
        <authorList>
            <person name="Kim H.S."/>
            <person name="Lohmar J.M."/>
            <person name="Busman M."/>
            <person name="Brown D.W."/>
            <person name="Naumann T.A."/>
            <person name="Divon H.H."/>
            <person name="Lysoe E."/>
            <person name="Uhlig S."/>
            <person name="Proctor R.H."/>
        </authorList>
    </citation>
    <scope>NUCLEOTIDE SEQUENCE</scope>
    <source>
        <strain evidence="2">NRRL 22465</strain>
    </source>
</reference>
<gene>
    <name evidence="2" type="ORF">FZEAL_5871</name>
</gene>
<feature type="region of interest" description="Disordered" evidence="1">
    <location>
        <begin position="382"/>
        <end position="444"/>
    </location>
</feature>